<name>A0A381Y1C6_9ZZZZ</name>
<feature type="non-terminal residue" evidence="2">
    <location>
        <position position="67"/>
    </location>
</feature>
<reference evidence="2" key="1">
    <citation type="submission" date="2018-05" db="EMBL/GenBank/DDBJ databases">
        <authorList>
            <person name="Lanie J.A."/>
            <person name="Ng W.-L."/>
            <person name="Kazmierczak K.M."/>
            <person name="Andrzejewski T.M."/>
            <person name="Davidsen T.M."/>
            <person name="Wayne K.J."/>
            <person name="Tettelin H."/>
            <person name="Glass J.I."/>
            <person name="Rusch D."/>
            <person name="Podicherti R."/>
            <person name="Tsui H.-C.T."/>
            <person name="Winkler M.E."/>
        </authorList>
    </citation>
    <scope>NUCLEOTIDE SEQUENCE</scope>
</reference>
<dbReference type="EMBL" id="UINC01017151">
    <property type="protein sequence ID" value="SVA70814.1"/>
    <property type="molecule type" value="Genomic_DNA"/>
</dbReference>
<dbReference type="AlphaFoldDB" id="A0A381Y1C6"/>
<keyword evidence="1" id="KW-0472">Membrane</keyword>
<evidence type="ECO:0000256" key="1">
    <source>
        <dbReference type="SAM" id="Phobius"/>
    </source>
</evidence>
<feature type="transmembrane region" description="Helical" evidence="1">
    <location>
        <begin position="6"/>
        <end position="22"/>
    </location>
</feature>
<proteinExistence type="predicted"/>
<keyword evidence="1" id="KW-1133">Transmembrane helix</keyword>
<organism evidence="2">
    <name type="scientific">marine metagenome</name>
    <dbReference type="NCBI Taxonomy" id="408172"/>
    <lineage>
        <taxon>unclassified sequences</taxon>
        <taxon>metagenomes</taxon>
        <taxon>ecological metagenomes</taxon>
    </lineage>
</organism>
<protein>
    <submittedName>
        <fullName evidence="2">Uncharacterized protein</fullName>
    </submittedName>
</protein>
<accession>A0A381Y1C6</accession>
<keyword evidence="1" id="KW-0812">Transmembrane</keyword>
<feature type="transmembrane region" description="Helical" evidence="1">
    <location>
        <begin position="34"/>
        <end position="54"/>
    </location>
</feature>
<evidence type="ECO:0000313" key="2">
    <source>
        <dbReference type="EMBL" id="SVA70814.1"/>
    </source>
</evidence>
<sequence length="67" mass="7917">MLLNLLLITNTVVPILCIIGFCHSKKGFQIDHVFVISAGYLYYWMMPLLTYQYGFLETLRFNEYEFA</sequence>
<gene>
    <name evidence="2" type="ORF">METZ01_LOCUS123668</name>
</gene>